<protein>
    <submittedName>
        <fullName evidence="1">Uncharacterized protein</fullName>
    </submittedName>
</protein>
<dbReference type="EMBL" id="AWVJ01000055">
    <property type="protein sequence ID" value="ERK50279.1"/>
    <property type="molecule type" value="Genomic_DNA"/>
</dbReference>
<comment type="caution">
    <text evidence="1">The sequence shown here is derived from an EMBL/GenBank/DDBJ whole genome shotgun (WGS) entry which is preliminary data.</text>
</comment>
<proteinExistence type="predicted"/>
<dbReference type="AlphaFoldDB" id="U2Q2L5"/>
<accession>U2Q2L5</accession>
<reference evidence="1 2" key="1">
    <citation type="submission" date="2013-06" db="EMBL/GenBank/DDBJ databases">
        <authorList>
            <person name="Weinstock G."/>
            <person name="Sodergren E."/>
            <person name="Lobos E.A."/>
            <person name="Fulton L."/>
            <person name="Fulton R."/>
            <person name="Courtney L."/>
            <person name="Fronick C."/>
            <person name="O'Laughlin M."/>
            <person name="Godfrey J."/>
            <person name="Wilson R.M."/>
            <person name="Miner T."/>
            <person name="Farmer C."/>
            <person name="Delehaunty K."/>
            <person name="Cordes M."/>
            <person name="Minx P."/>
            <person name="Tomlinson C."/>
            <person name="Chen J."/>
            <person name="Wollam A."/>
            <person name="Pepin K.H."/>
            <person name="Bhonagiri V."/>
            <person name="Zhang X."/>
            <person name="Warren W."/>
            <person name="Mitreva M."/>
            <person name="Mardis E.R."/>
            <person name="Wilson R.K."/>
        </authorList>
    </citation>
    <scope>NUCLEOTIDE SEQUENCE [LARGE SCALE GENOMIC DNA]</scope>
    <source>
        <strain evidence="1 2">ATCC 29099</strain>
    </source>
</reference>
<organism evidence="1 2">
    <name type="scientific">Eubacterium ramulus ATCC 29099</name>
    <dbReference type="NCBI Taxonomy" id="1256908"/>
    <lineage>
        <taxon>Bacteria</taxon>
        <taxon>Bacillati</taxon>
        <taxon>Bacillota</taxon>
        <taxon>Clostridia</taxon>
        <taxon>Eubacteriales</taxon>
        <taxon>Eubacteriaceae</taxon>
        <taxon>Eubacterium</taxon>
    </lineage>
</organism>
<dbReference type="HOGENOM" id="CLU_3025521_0_0_9"/>
<evidence type="ECO:0000313" key="1">
    <source>
        <dbReference type="EMBL" id="ERK50279.1"/>
    </source>
</evidence>
<dbReference type="Proteomes" id="UP000016608">
    <property type="component" value="Unassembled WGS sequence"/>
</dbReference>
<sequence length="55" mass="6312">MCDHSETYRCSVGSEVLKFIIAQWQRIGKKVQPVIAKQNHRCYDENALCLPEGSM</sequence>
<gene>
    <name evidence="1" type="ORF">HMPREF0373_00807</name>
</gene>
<name>U2Q2L5_EUBRA</name>
<evidence type="ECO:0000313" key="2">
    <source>
        <dbReference type="Proteomes" id="UP000016608"/>
    </source>
</evidence>
<keyword evidence="2" id="KW-1185">Reference proteome</keyword>